<organism evidence="6 7">
    <name type="scientific">Streptomyces sp. 900105755</name>
    <dbReference type="NCBI Taxonomy" id="3154389"/>
    <lineage>
        <taxon>Bacteria</taxon>
        <taxon>Bacillati</taxon>
        <taxon>Actinomycetota</taxon>
        <taxon>Actinomycetes</taxon>
        <taxon>Kitasatosporales</taxon>
        <taxon>Streptomycetaceae</taxon>
        <taxon>Streptomyces</taxon>
    </lineage>
</organism>
<protein>
    <submittedName>
        <fullName evidence="6">Trypsin-like serine protease</fullName>
        <ecNumber evidence="6">3.4.21.-</ecNumber>
    </submittedName>
</protein>
<dbReference type="Gene3D" id="2.40.10.10">
    <property type="entry name" value="Trypsin-like serine proteases"/>
    <property type="match status" value="1"/>
</dbReference>
<dbReference type="InterPro" id="IPR013519">
    <property type="entry name" value="Int_alpha_beta-p"/>
</dbReference>
<dbReference type="PANTHER" id="PTHR36220:SF1">
    <property type="entry name" value="GAMMA TUBULIN COMPLEX COMPONENT C-TERMINAL DOMAIN-CONTAINING PROTEIN"/>
    <property type="match status" value="1"/>
</dbReference>
<dbReference type="SUPFAM" id="SSF50494">
    <property type="entry name" value="Trypsin-like serine proteases"/>
    <property type="match status" value="1"/>
</dbReference>
<dbReference type="SUPFAM" id="SSF69318">
    <property type="entry name" value="Integrin alpha N-terminal domain"/>
    <property type="match status" value="1"/>
</dbReference>
<comment type="caution">
    <text evidence="6">The sequence shown here is derived from an EMBL/GenBank/DDBJ whole genome shotgun (WGS) entry which is preliminary data.</text>
</comment>
<dbReference type="PROSITE" id="PS51470">
    <property type="entry name" value="FG_GAP"/>
    <property type="match status" value="1"/>
</dbReference>
<dbReference type="PROSITE" id="PS50240">
    <property type="entry name" value="TRYPSIN_DOM"/>
    <property type="match status" value="1"/>
</dbReference>
<dbReference type="SMART" id="SM00191">
    <property type="entry name" value="Int_alpha"/>
    <property type="match status" value="4"/>
</dbReference>
<evidence type="ECO:0000256" key="1">
    <source>
        <dbReference type="ARBA" id="ARBA00022729"/>
    </source>
</evidence>
<dbReference type="RefSeq" id="WP_351959626.1">
    <property type="nucleotide sequence ID" value="NZ_JBEOZM010000015.1"/>
</dbReference>
<feature type="chain" id="PRO_5046199730" evidence="4">
    <location>
        <begin position="32"/>
        <end position="742"/>
    </location>
</feature>
<dbReference type="PANTHER" id="PTHR36220">
    <property type="entry name" value="UNNAMED PRODUCT"/>
    <property type="match status" value="1"/>
</dbReference>
<dbReference type="InterPro" id="IPR001254">
    <property type="entry name" value="Trypsin_dom"/>
</dbReference>
<sequence>MSSIRPRAALTSGLLAAGVVAGVLTGAPAQAVSGGSVAPTAYSFTAQITIGDHDRGCSAALVDPEWVLTAASCFAAAPGAAVPAGVPRTGTSIVVGPPELSQSFLKDTRRQVVELVPRTDRDVVLARLSRPVTKVPPIGLASAGPAAGEELKFTGYGRTASEWAPLDLHTGVYGVGSADTTTTAVTGKAGVAACAGDAGGPVFREASGKATLVGLNGRSYQGGCFGTDPAETRTDGLVTRVDDLGAWVNSVVGAARITDFNGDGVEDVAIADPKAAVGGKDGAGLVRIVYGGGKGTTSVNQDLDWVPGGSEEGDWFGESIDTVDYNQDGYTDLVVGTPSEDLDKATDAGMVDVLYGATGGIGTGSVKDTHFEQDTGTGSIAGSAPETGDRMGQAVAAGTTVSGEPFLVIGVPGEAIGSVPKAGMAFYVRDSTSVGITTANVGITQDSSGVPGAVEANDAFGSSVAADANHFAIGAPNEAVGTDAAAGNLAVFSHKLNSENRPTPLFGLDQDLDTVAGAAEAGDQFGKSLALVPYRPAGAAAATDSILAVGSPGEDLDVDGAAKADAGNVITFRITAAGSFTQLNAYSSGTASDDVVGTSEAGDRFGQTVAAVNTSPAAVSSAATMKLAVGAPGEAVGTAAKAGAVTTFSLLGSPGAADRWIEAGTAGIPGPAGADQQLGTSLHYTGTRLYVGMPYGPAAYGALHALPMSNATAGGTNAAVTTYQPGQSGLPAAGGRFGYAAR</sequence>
<evidence type="ECO:0000259" key="5">
    <source>
        <dbReference type="PROSITE" id="PS50240"/>
    </source>
</evidence>
<keyword evidence="2" id="KW-0677">Repeat</keyword>
<dbReference type="InterPro" id="IPR028994">
    <property type="entry name" value="Integrin_alpha_N"/>
</dbReference>
<keyword evidence="1 4" id="KW-0732">Signal</keyword>
<evidence type="ECO:0000313" key="6">
    <source>
        <dbReference type="EMBL" id="MER6271217.1"/>
    </source>
</evidence>
<feature type="signal peptide" evidence="4">
    <location>
        <begin position="1"/>
        <end position="31"/>
    </location>
</feature>
<dbReference type="Pfam" id="PF01839">
    <property type="entry name" value="FG-GAP"/>
    <property type="match status" value="1"/>
</dbReference>
<dbReference type="Gene3D" id="2.130.10.130">
    <property type="entry name" value="Integrin alpha, N-terminal"/>
    <property type="match status" value="1"/>
</dbReference>
<dbReference type="InterPro" id="IPR013517">
    <property type="entry name" value="FG-GAP"/>
</dbReference>
<feature type="domain" description="Peptidase S1" evidence="5">
    <location>
        <begin position="32"/>
        <end position="253"/>
    </location>
</feature>
<dbReference type="GO" id="GO:0016787">
    <property type="term" value="F:hydrolase activity"/>
    <property type="evidence" value="ECO:0007669"/>
    <property type="project" value="UniProtKB-KW"/>
</dbReference>
<dbReference type="InterPro" id="IPR001314">
    <property type="entry name" value="Peptidase_S1A"/>
</dbReference>
<keyword evidence="3" id="KW-0325">Glycoprotein</keyword>
<keyword evidence="6" id="KW-0378">Hydrolase</keyword>
<dbReference type="InterPro" id="IPR043504">
    <property type="entry name" value="Peptidase_S1_PA_chymotrypsin"/>
</dbReference>
<evidence type="ECO:0000256" key="2">
    <source>
        <dbReference type="ARBA" id="ARBA00022737"/>
    </source>
</evidence>
<gene>
    <name evidence="6" type="ORF">ABT211_28565</name>
</gene>
<accession>A0ABV1TMJ8</accession>
<dbReference type="PRINTS" id="PR00722">
    <property type="entry name" value="CHYMOTRYPSIN"/>
</dbReference>
<evidence type="ECO:0000313" key="7">
    <source>
        <dbReference type="Proteomes" id="UP001490365"/>
    </source>
</evidence>
<evidence type="ECO:0000256" key="3">
    <source>
        <dbReference type="ARBA" id="ARBA00023180"/>
    </source>
</evidence>
<dbReference type="EC" id="3.4.21.-" evidence="6"/>
<reference evidence="6 7" key="1">
    <citation type="submission" date="2024-06" db="EMBL/GenBank/DDBJ databases">
        <title>The Natural Products Discovery Center: Release of the First 8490 Sequenced Strains for Exploring Actinobacteria Biosynthetic Diversity.</title>
        <authorList>
            <person name="Kalkreuter E."/>
            <person name="Kautsar S.A."/>
            <person name="Yang D."/>
            <person name="Bader C.D."/>
            <person name="Teijaro C.N."/>
            <person name="Fluegel L."/>
            <person name="Davis C.M."/>
            <person name="Simpson J.R."/>
            <person name="Lauterbach L."/>
            <person name="Steele A.D."/>
            <person name="Gui C."/>
            <person name="Meng S."/>
            <person name="Li G."/>
            <person name="Viehrig K."/>
            <person name="Ye F."/>
            <person name="Su P."/>
            <person name="Kiefer A.F."/>
            <person name="Nichols A."/>
            <person name="Cepeda A.J."/>
            <person name="Yan W."/>
            <person name="Fan B."/>
            <person name="Jiang Y."/>
            <person name="Adhikari A."/>
            <person name="Zheng C.-J."/>
            <person name="Schuster L."/>
            <person name="Cowan T.M."/>
            <person name="Smanski M.J."/>
            <person name="Chevrette M.G."/>
            <person name="De Carvalho L.P.S."/>
            <person name="Shen B."/>
        </authorList>
    </citation>
    <scope>NUCLEOTIDE SEQUENCE [LARGE SCALE GENOMIC DNA]</scope>
    <source>
        <strain evidence="6 7">NPDC001694</strain>
    </source>
</reference>
<dbReference type="SMART" id="SM00020">
    <property type="entry name" value="Tryp_SPc"/>
    <property type="match status" value="1"/>
</dbReference>
<dbReference type="Pfam" id="PF00089">
    <property type="entry name" value="Trypsin"/>
    <property type="match status" value="1"/>
</dbReference>
<evidence type="ECO:0000256" key="4">
    <source>
        <dbReference type="SAM" id="SignalP"/>
    </source>
</evidence>
<dbReference type="EMBL" id="JBEOZM010000015">
    <property type="protein sequence ID" value="MER6271217.1"/>
    <property type="molecule type" value="Genomic_DNA"/>
</dbReference>
<name>A0ABV1TMJ8_9ACTN</name>
<dbReference type="InterPro" id="IPR009003">
    <property type="entry name" value="Peptidase_S1_PA"/>
</dbReference>
<proteinExistence type="predicted"/>
<dbReference type="Proteomes" id="UP001490365">
    <property type="component" value="Unassembled WGS sequence"/>
</dbReference>
<keyword evidence="7" id="KW-1185">Reference proteome</keyword>